<dbReference type="Proteomes" id="UP000186015">
    <property type="component" value="Unassembled WGS sequence"/>
</dbReference>
<evidence type="ECO:0008006" key="4">
    <source>
        <dbReference type="Google" id="ProtNLM"/>
    </source>
</evidence>
<protein>
    <recommendedName>
        <fullName evidence="4">Dockerin domain-containing protein</fullName>
    </recommendedName>
</protein>
<name>A0A1H7H0J4_RUMAL</name>
<reference evidence="2 3" key="1">
    <citation type="submission" date="2016-10" db="EMBL/GenBank/DDBJ databases">
        <authorList>
            <person name="de Groot N.N."/>
        </authorList>
    </citation>
    <scope>NUCLEOTIDE SEQUENCE [LARGE SCALE GENOMIC DNA]</scope>
    <source>
        <strain evidence="2 3">KH2T6</strain>
    </source>
</reference>
<keyword evidence="1" id="KW-0732">Signal</keyword>
<proteinExistence type="predicted"/>
<sequence length="152" mass="17034">MKTMKKRIISLAMAAVSAVTMISSGITASADYWDKKPILFKKDGLNITWNEKSSHYEIKHLRGDLNRNGTLDDEDFRRLTAYVKGAPAEYYHGNMPILVLGNGGATFYEKDFISHFGDINFDGKVNVTDIVILAAHLKGKRTLDKTLTWGVH</sequence>
<evidence type="ECO:0000256" key="1">
    <source>
        <dbReference type="SAM" id="SignalP"/>
    </source>
</evidence>
<dbReference type="InterPro" id="IPR018247">
    <property type="entry name" value="EF_Hand_1_Ca_BS"/>
</dbReference>
<dbReference type="RefSeq" id="WP_074829751.1">
    <property type="nucleotide sequence ID" value="NZ_FOAT01000002.1"/>
</dbReference>
<dbReference type="CDD" id="cd14256">
    <property type="entry name" value="Dockerin_I"/>
    <property type="match status" value="1"/>
</dbReference>
<accession>A0A1H7H0J4</accession>
<dbReference type="GO" id="GO:0000272">
    <property type="term" value="P:polysaccharide catabolic process"/>
    <property type="evidence" value="ECO:0007669"/>
    <property type="project" value="InterPro"/>
</dbReference>
<dbReference type="InterPro" id="IPR036439">
    <property type="entry name" value="Dockerin_dom_sf"/>
</dbReference>
<evidence type="ECO:0000313" key="2">
    <source>
        <dbReference type="EMBL" id="SEK42792.1"/>
    </source>
</evidence>
<dbReference type="Gene3D" id="1.10.1330.10">
    <property type="entry name" value="Dockerin domain"/>
    <property type="match status" value="1"/>
</dbReference>
<dbReference type="EMBL" id="FOAT01000002">
    <property type="protein sequence ID" value="SEK42792.1"/>
    <property type="molecule type" value="Genomic_DNA"/>
</dbReference>
<gene>
    <name evidence="2" type="ORF">SAMN05216469_102307</name>
</gene>
<dbReference type="AlphaFoldDB" id="A0A1H7H0J4"/>
<evidence type="ECO:0000313" key="3">
    <source>
        <dbReference type="Proteomes" id="UP000186015"/>
    </source>
</evidence>
<feature type="chain" id="PRO_5038990990" description="Dockerin domain-containing protein" evidence="1">
    <location>
        <begin position="29"/>
        <end position="152"/>
    </location>
</feature>
<feature type="signal peptide" evidence="1">
    <location>
        <begin position="1"/>
        <end position="28"/>
    </location>
</feature>
<organism evidence="2 3">
    <name type="scientific">Ruminococcus albus</name>
    <dbReference type="NCBI Taxonomy" id="1264"/>
    <lineage>
        <taxon>Bacteria</taxon>
        <taxon>Bacillati</taxon>
        <taxon>Bacillota</taxon>
        <taxon>Clostridia</taxon>
        <taxon>Eubacteriales</taxon>
        <taxon>Oscillospiraceae</taxon>
        <taxon>Ruminococcus</taxon>
    </lineage>
</organism>
<dbReference type="PROSITE" id="PS00018">
    <property type="entry name" value="EF_HAND_1"/>
    <property type="match status" value="1"/>
</dbReference>